<dbReference type="GO" id="GO:0005777">
    <property type="term" value="C:peroxisome"/>
    <property type="evidence" value="ECO:0007669"/>
    <property type="project" value="UniProtKB-SubCell"/>
</dbReference>
<proteinExistence type="predicted"/>
<keyword evidence="5" id="KW-1185">Reference proteome</keyword>
<sequence length="130" mass="13896">CIQDYKISQLQLVPPILVFLAKHPLCNEFNLSSLRRILCGAAPAGKDICDALVKRYPHIQSIEQGYGMTEVTTGSHLPDIGSRAKFGSCGKLVHGLQMKIVDVASGEILGTGKAGEICIKGPTVMKGYLG</sequence>
<dbReference type="AlphaFoldDB" id="A0AAV5VS83"/>
<evidence type="ECO:0000259" key="3">
    <source>
        <dbReference type="Pfam" id="PF00501"/>
    </source>
</evidence>
<dbReference type="Proteomes" id="UP001432322">
    <property type="component" value="Unassembled WGS sequence"/>
</dbReference>
<comment type="subcellular location">
    <subcellularLocation>
        <location evidence="1">Peroxisome</location>
    </subcellularLocation>
</comment>
<dbReference type="InterPro" id="IPR000873">
    <property type="entry name" value="AMP-dep_synth/lig_dom"/>
</dbReference>
<dbReference type="GO" id="GO:0016405">
    <property type="term" value="F:CoA-ligase activity"/>
    <property type="evidence" value="ECO:0007669"/>
    <property type="project" value="TreeGrafter"/>
</dbReference>
<feature type="domain" description="AMP-dependent synthetase/ligase" evidence="3">
    <location>
        <begin position="1"/>
        <end position="129"/>
    </location>
</feature>
<gene>
    <name evidence="4" type="ORF">PFISCL1PPCAC_12869</name>
</gene>
<feature type="non-terminal residue" evidence="4">
    <location>
        <position position="130"/>
    </location>
</feature>
<keyword evidence="2" id="KW-0576">Peroxisome</keyword>
<dbReference type="Gene3D" id="3.40.50.980">
    <property type="match status" value="1"/>
</dbReference>
<dbReference type="Gene3D" id="2.30.38.10">
    <property type="entry name" value="Luciferase, Domain 3"/>
    <property type="match status" value="1"/>
</dbReference>
<dbReference type="SUPFAM" id="SSF56801">
    <property type="entry name" value="Acetyl-CoA synthetase-like"/>
    <property type="match status" value="1"/>
</dbReference>
<evidence type="ECO:0000256" key="2">
    <source>
        <dbReference type="ARBA" id="ARBA00023140"/>
    </source>
</evidence>
<organism evidence="4 5">
    <name type="scientific">Pristionchus fissidentatus</name>
    <dbReference type="NCBI Taxonomy" id="1538716"/>
    <lineage>
        <taxon>Eukaryota</taxon>
        <taxon>Metazoa</taxon>
        <taxon>Ecdysozoa</taxon>
        <taxon>Nematoda</taxon>
        <taxon>Chromadorea</taxon>
        <taxon>Rhabditida</taxon>
        <taxon>Rhabditina</taxon>
        <taxon>Diplogasteromorpha</taxon>
        <taxon>Diplogasteroidea</taxon>
        <taxon>Neodiplogasteridae</taxon>
        <taxon>Pristionchus</taxon>
    </lineage>
</organism>
<protein>
    <recommendedName>
        <fullName evidence="3">AMP-dependent synthetase/ligase domain-containing protein</fullName>
    </recommendedName>
</protein>
<accession>A0AAV5VS83</accession>
<evidence type="ECO:0000256" key="1">
    <source>
        <dbReference type="ARBA" id="ARBA00004275"/>
    </source>
</evidence>
<comment type="caution">
    <text evidence="4">The sequence shown here is derived from an EMBL/GenBank/DDBJ whole genome shotgun (WGS) entry which is preliminary data.</text>
</comment>
<dbReference type="EMBL" id="BTSY01000004">
    <property type="protein sequence ID" value="GMT21572.1"/>
    <property type="molecule type" value="Genomic_DNA"/>
</dbReference>
<reference evidence="4" key="1">
    <citation type="submission" date="2023-10" db="EMBL/GenBank/DDBJ databases">
        <title>Genome assembly of Pristionchus species.</title>
        <authorList>
            <person name="Yoshida K."/>
            <person name="Sommer R.J."/>
        </authorList>
    </citation>
    <scope>NUCLEOTIDE SEQUENCE</scope>
    <source>
        <strain evidence="4">RS5133</strain>
    </source>
</reference>
<evidence type="ECO:0000313" key="4">
    <source>
        <dbReference type="EMBL" id="GMT21572.1"/>
    </source>
</evidence>
<name>A0AAV5VS83_9BILA</name>
<dbReference type="PANTHER" id="PTHR24096">
    <property type="entry name" value="LONG-CHAIN-FATTY-ACID--COA LIGASE"/>
    <property type="match status" value="1"/>
</dbReference>
<dbReference type="Pfam" id="PF00501">
    <property type="entry name" value="AMP-binding"/>
    <property type="match status" value="1"/>
</dbReference>
<evidence type="ECO:0000313" key="5">
    <source>
        <dbReference type="Proteomes" id="UP001432322"/>
    </source>
</evidence>
<dbReference type="PANTHER" id="PTHR24096:SF422">
    <property type="entry name" value="BCDNA.GH02901"/>
    <property type="match status" value="1"/>
</dbReference>
<feature type="non-terminal residue" evidence="4">
    <location>
        <position position="1"/>
    </location>
</feature>